<dbReference type="OrthoDB" id="2402625at2759"/>
<reference evidence="1" key="1">
    <citation type="submission" date="2021-06" db="EMBL/GenBank/DDBJ databases">
        <authorList>
            <person name="Kallberg Y."/>
            <person name="Tangrot J."/>
            <person name="Rosling A."/>
        </authorList>
    </citation>
    <scope>NUCLEOTIDE SEQUENCE</scope>
    <source>
        <strain evidence="1">MA453B</strain>
    </source>
</reference>
<accession>A0A9N9NJ25</accession>
<keyword evidence="2" id="KW-1185">Reference proteome</keyword>
<protein>
    <submittedName>
        <fullName evidence="1">6753_t:CDS:1</fullName>
    </submittedName>
</protein>
<gene>
    <name evidence="1" type="ORF">DERYTH_LOCUS15786</name>
</gene>
<evidence type="ECO:0000313" key="1">
    <source>
        <dbReference type="EMBL" id="CAG8738519.1"/>
    </source>
</evidence>
<name>A0A9N9NJ25_9GLOM</name>
<organism evidence="1 2">
    <name type="scientific">Dentiscutata erythropus</name>
    <dbReference type="NCBI Taxonomy" id="1348616"/>
    <lineage>
        <taxon>Eukaryota</taxon>
        <taxon>Fungi</taxon>
        <taxon>Fungi incertae sedis</taxon>
        <taxon>Mucoromycota</taxon>
        <taxon>Glomeromycotina</taxon>
        <taxon>Glomeromycetes</taxon>
        <taxon>Diversisporales</taxon>
        <taxon>Gigasporaceae</taxon>
        <taxon>Dentiscutata</taxon>
    </lineage>
</organism>
<proteinExistence type="predicted"/>
<dbReference type="AlphaFoldDB" id="A0A9N9NJ25"/>
<dbReference type="EMBL" id="CAJVPY010013099">
    <property type="protein sequence ID" value="CAG8738519.1"/>
    <property type="molecule type" value="Genomic_DNA"/>
</dbReference>
<evidence type="ECO:0000313" key="2">
    <source>
        <dbReference type="Proteomes" id="UP000789405"/>
    </source>
</evidence>
<comment type="caution">
    <text evidence="1">The sequence shown here is derived from an EMBL/GenBank/DDBJ whole genome shotgun (WGS) entry which is preliminary data.</text>
</comment>
<sequence length="80" mass="9170">MLSKKLYNPVTGQKAINYDIIVFYTNTNGCYNSLRNNLKKTILSAIGRFKVSTQSKIPHIISSEIEWNLNCQAYLQKKSI</sequence>
<dbReference type="Proteomes" id="UP000789405">
    <property type="component" value="Unassembled WGS sequence"/>
</dbReference>